<sequence length="744" mass="84953">MPKRKQLRVAADSSDDSDIEVDVVEISDSSSNPARSPFPSKGPSSFPQKNQTASKGHRSCLSLSNEDCPRLDSSLWQCRACKTCYVCKSAESELETCETCDRAFHLLCIPYSQSVLKQSIPTICPECASMNNLDDHALLLPDTQTPVVKKKRGRPRKIHVLEKPPVENKAESFPLASFTEIGDETKERKSMKRVKRCPTSGCNGLGHMTGKFEMHHTLSGCPKYHNMTPQECKERAEEKKKELAVYPDSKKGKSSASPEENLPPKKTLRNKVQLSFMPEKIRVAVTSKEITPEELGLQKSSERKINTLSNESHLDTSRYSCEKETNGKALIDQLDQETLKEIASEGDFKLFKEAWTKALEANEEVRKMANECSADEWEPFSLNLHLSKALPPLPDYSEHETCYKCAVTESLILHVITWFKMLLNVATIQLFIDGVSMVGSLSRIKHFFQHNTTFKEILPLNGRSGSRCIEFGLYEVDTWYSSPFPEEFQRLRKIYICEFCLKYMRSKTVLRRHVAKCNVRHPPGIEIYRKNDLSIFEVDGKNHKVYCQNLCLLAKLFLNHKTLYYDVEPFLFYVMTAVDSIGCHMIGYFSKEKKSFLSYNVSCILTLPMYMKQGYGKMLIDFSYLLSKVEGKVGSPEKPLSDLGLISYRSYWKSILLKYLKNFGFDRISIKDISQETALHPSDIISTLQYMGILKYWKGKHVILRATDLFDDYERKALSRPASYQEIDPACLSWVPKASEDTKM</sequence>
<gene>
    <name evidence="19" type="ORF">pdam_00017893</name>
</gene>
<dbReference type="InterPro" id="IPR050603">
    <property type="entry name" value="MYST_HAT"/>
</dbReference>
<proteinExistence type="inferred from homology"/>
<dbReference type="STRING" id="46731.A0A3M6UC67"/>
<dbReference type="InterPro" id="IPR040706">
    <property type="entry name" value="Zf-MYST"/>
</dbReference>
<dbReference type="FunFam" id="3.30.60.60:FF:000001">
    <property type="entry name" value="Histone acetyltransferase"/>
    <property type="match status" value="1"/>
</dbReference>
<dbReference type="PROSITE" id="PS51802">
    <property type="entry name" value="ZF_CCHHC"/>
    <property type="match status" value="1"/>
</dbReference>
<evidence type="ECO:0000313" key="19">
    <source>
        <dbReference type="EMBL" id="RMX51114.1"/>
    </source>
</evidence>
<dbReference type="EMBL" id="RCHS01001822">
    <property type="protein sequence ID" value="RMX51114.1"/>
    <property type="molecule type" value="Genomic_DNA"/>
</dbReference>
<feature type="compositionally biased region" description="Low complexity" evidence="16">
    <location>
        <begin position="26"/>
        <end position="47"/>
    </location>
</feature>
<dbReference type="Pfam" id="PF01853">
    <property type="entry name" value="MOZ_SAS"/>
    <property type="match status" value="1"/>
</dbReference>
<name>A0A3M6UC67_POCDA</name>
<dbReference type="FunFam" id="1.10.10.10:FF:000022">
    <property type="entry name" value="Histone acetyltransferase"/>
    <property type="match status" value="1"/>
</dbReference>
<feature type="domain" description="PHD-type" evidence="17">
    <location>
        <begin position="81"/>
        <end position="130"/>
    </location>
</feature>
<keyword evidence="8" id="KW-0156">Chromatin regulator</keyword>
<organism evidence="19 20">
    <name type="scientific">Pocillopora damicornis</name>
    <name type="common">Cauliflower coral</name>
    <name type="synonym">Millepora damicornis</name>
    <dbReference type="NCBI Taxonomy" id="46731"/>
    <lineage>
        <taxon>Eukaryota</taxon>
        <taxon>Metazoa</taxon>
        <taxon>Cnidaria</taxon>
        <taxon>Anthozoa</taxon>
        <taxon>Hexacorallia</taxon>
        <taxon>Scleractinia</taxon>
        <taxon>Astrocoeniina</taxon>
        <taxon>Pocilloporidae</taxon>
        <taxon>Pocillopora</taxon>
    </lineage>
</organism>
<evidence type="ECO:0000256" key="2">
    <source>
        <dbReference type="ARBA" id="ARBA00010107"/>
    </source>
</evidence>
<dbReference type="Gene3D" id="3.30.40.10">
    <property type="entry name" value="Zinc/RING finger domain, C3HC4 (zinc finger)"/>
    <property type="match status" value="1"/>
</dbReference>
<dbReference type="Gene3D" id="1.10.10.10">
    <property type="entry name" value="Winged helix-like DNA-binding domain superfamily/Winged helix DNA-binding domain"/>
    <property type="match status" value="1"/>
</dbReference>
<dbReference type="InterPro" id="IPR011011">
    <property type="entry name" value="Znf_FYVE_PHD"/>
</dbReference>
<comment type="subcellular location">
    <subcellularLocation>
        <location evidence="1 15">Nucleus</location>
    </subcellularLocation>
</comment>
<evidence type="ECO:0000313" key="20">
    <source>
        <dbReference type="Proteomes" id="UP000275408"/>
    </source>
</evidence>
<feature type="compositionally biased region" description="Basic and acidic residues" evidence="16">
    <location>
        <begin position="232"/>
        <end position="251"/>
    </location>
</feature>
<dbReference type="OrthoDB" id="787137at2759"/>
<feature type="active site" description="Proton donor/acceptor" evidence="13">
    <location>
        <position position="637"/>
    </location>
</feature>
<keyword evidence="5" id="KW-0479">Metal-binding</keyword>
<evidence type="ECO:0000256" key="3">
    <source>
        <dbReference type="ARBA" id="ARBA00013184"/>
    </source>
</evidence>
<dbReference type="PANTHER" id="PTHR10615">
    <property type="entry name" value="HISTONE ACETYLTRANSFERASE"/>
    <property type="match status" value="1"/>
</dbReference>
<evidence type="ECO:0000256" key="16">
    <source>
        <dbReference type="SAM" id="MobiDB-lite"/>
    </source>
</evidence>
<evidence type="ECO:0000256" key="8">
    <source>
        <dbReference type="ARBA" id="ARBA00022853"/>
    </source>
</evidence>
<protein>
    <recommendedName>
        <fullName evidence="3 15">Histone acetyltransferase</fullName>
        <ecNumber evidence="3 15">2.3.1.48</ecNumber>
    </recommendedName>
</protein>
<dbReference type="InterPro" id="IPR001965">
    <property type="entry name" value="Znf_PHD"/>
</dbReference>
<evidence type="ECO:0000256" key="9">
    <source>
        <dbReference type="ARBA" id="ARBA00022990"/>
    </source>
</evidence>
<dbReference type="InterPro" id="IPR002717">
    <property type="entry name" value="HAT_MYST-type"/>
</dbReference>
<keyword evidence="11" id="KW-0804">Transcription</keyword>
<dbReference type="GO" id="GO:0006357">
    <property type="term" value="P:regulation of transcription by RNA polymerase II"/>
    <property type="evidence" value="ECO:0007669"/>
    <property type="project" value="TreeGrafter"/>
</dbReference>
<evidence type="ECO:0000256" key="12">
    <source>
        <dbReference type="ARBA" id="ARBA00023242"/>
    </source>
</evidence>
<dbReference type="Gene3D" id="3.30.60.60">
    <property type="entry name" value="N-acetyl transferase-like"/>
    <property type="match status" value="1"/>
</dbReference>
<dbReference type="Pfam" id="PF01530">
    <property type="entry name" value="zf-C2HC"/>
    <property type="match status" value="1"/>
</dbReference>
<evidence type="ECO:0000256" key="4">
    <source>
        <dbReference type="ARBA" id="ARBA00022679"/>
    </source>
</evidence>
<dbReference type="InterPro" id="IPR036388">
    <property type="entry name" value="WH-like_DNA-bd_sf"/>
</dbReference>
<keyword evidence="9" id="KW-0007">Acetylation</keyword>
<evidence type="ECO:0000256" key="11">
    <source>
        <dbReference type="ARBA" id="ARBA00023163"/>
    </source>
</evidence>
<dbReference type="GO" id="GO:0010484">
    <property type="term" value="F:histone H3 acetyltransferase activity"/>
    <property type="evidence" value="ECO:0007669"/>
    <property type="project" value="TreeGrafter"/>
</dbReference>
<evidence type="ECO:0000256" key="14">
    <source>
        <dbReference type="PROSITE-ProRule" id="PRU00146"/>
    </source>
</evidence>
<dbReference type="GO" id="GO:0040029">
    <property type="term" value="P:epigenetic regulation of gene expression"/>
    <property type="evidence" value="ECO:0007669"/>
    <property type="project" value="UniProtKB-ARBA"/>
</dbReference>
<evidence type="ECO:0000256" key="5">
    <source>
        <dbReference type="ARBA" id="ARBA00022723"/>
    </source>
</evidence>
<keyword evidence="6 14" id="KW-0863">Zinc-finger</keyword>
<dbReference type="GO" id="GO:0036409">
    <property type="term" value="C:histone H3-K14 acetyltransferase complex"/>
    <property type="evidence" value="ECO:0007669"/>
    <property type="project" value="TreeGrafter"/>
</dbReference>
<keyword evidence="7" id="KW-0862">Zinc</keyword>
<dbReference type="InterPro" id="IPR016181">
    <property type="entry name" value="Acyl_CoA_acyltransferase"/>
</dbReference>
<dbReference type="Gene3D" id="4.10.320.30">
    <property type="match status" value="1"/>
</dbReference>
<keyword evidence="10" id="KW-0805">Transcription regulation</keyword>
<comment type="similarity">
    <text evidence="2 15">Belongs to the MYST (SAS/MOZ) family.</text>
</comment>
<dbReference type="GO" id="GO:0008270">
    <property type="term" value="F:zinc ion binding"/>
    <property type="evidence" value="ECO:0007669"/>
    <property type="project" value="UniProtKB-KW"/>
</dbReference>
<dbReference type="PROSITE" id="PS50016">
    <property type="entry name" value="ZF_PHD_2"/>
    <property type="match status" value="1"/>
</dbReference>
<accession>A0A3M6UC67</accession>
<evidence type="ECO:0000259" key="17">
    <source>
        <dbReference type="PROSITE" id="PS50016"/>
    </source>
</evidence>
<dbReference type="EC" id="2.3.1.48" evidence="3 15"/>
<evidence type="ECO:0000256" key="6">
    <source>
        <dbReference type="ARBA" id="ARBA00022771"/>
    </source>
</evidence>
<dbReference type="InterPro" id="IPR019787">
    <property type="entry name" value="Znf_PHD-finger"/>
</dbReference>
<dbReference type="GO" id="GO:0010485">
    <property type="term" value="F:histone H4 acetyltransferase activity"/>
    <property type="evidence" value="ECO:0007669"/>
    <property type="project" value="TreeGrafter"/>
</dbReference>
<dbReference type="AlphaFoldDB" id="A0A3M6UC67"/>
<dbReference type="Pfam" id="PF17772">
    <property type="entry name" value="zf-MYST"/>
    <property type="match status" value="1"/>
</dbReference>
<evidence type="ECO:0000259" key="18">
    <source>
        <dbReference type="PROSITE" id="PS51726"/>
    </source>
</evidence>
<feature type="domain" description="MYST-type HAT" evidence="18">
    <location>
        <begin position="461"/>
        <end position="736"/>
    </location>
</feature>
<comment type="caution">
    <text evidence="19">The sequence shown here is derived from an EMBL/GenBank/DDBJ whole genome shotgun (WGS) entry which is preliminary data.</text>
</comment>
<dbReference type="CDD" id="cd15489">
    <property type="entry name" value="PHD_SF"/>
    <property type="match status" value="1"/>
</dbReference>
<dbReference type="SUPFAM" id="SSF55729">
    <property type="entry name" value="Acyl-CoA N-acyltransferases (Nat)"/>
    <property type="match status" value="1"/>
</dbReference>
<dbReference type="SUPFAM" id="SSF103637">
    <property type="entry name" value="CCHHC domain"/>
    <property type="match status" value="1"/>
</dbReference>
<dbReference type="FunFam" id="3.40.630.30:FF:000001">
    <property type="entry name" value="Histone acetyltransferase"/>
    <property type="match status" value="1"/>
</dbReference>
<dbReference type="PANTHER" id="PTHR10615:SF161">
    <property type="entry name" value="HISTONE ACETYLTRANSFERASE KAT7"/>
    <property type="match status" value="1"/>
</dbReference>
<keyword evidence="20" id="KW-1185">Reference proteome</keyword>
<keyword evidence="4" id="KW-0808">Transferase</keyword>
<keyword evidence="12 15" id="KW-0539">Nucleus</keyword>
<dbReference type="InterPro" id="IPR036060">
    <property type="entry name" value="Znf_C2H2C_sf"/>
</dbReference>
<evidence type="ECO:0000256" key="15">
    <source>
        <dbReference type="RuleBase" id="RU361211"/>
    </source>
</evidence>
<reference evidence="19 20" key="1">
    <citation type="journal article" date="2018" name="Sci. Rep.">
        <title>Comparative analysis of the Pocillopora damicornis genome highlights role of immune system in coral evolution.</title>
        <authorList>
            <person name="Cunning R."/>
            <person name="Bay R.A."/>
            <person name="Gillette P."/>
            <person name="Baker A.C."/>
            <person name="Traylor-Knowles N."/>
        </authorList>
    </citation>
    <scope>NUCLEOTIDE SEQUENCE [LARGE SCALE GENOMIC DNA]</scope>
    <source>
        <strain evidence="19">RSMAS</strain>
        <tissue evidence="19">Whole animal</tissue>
    </source>
</reference>
<dbReference type="InterPro" id="IPR002515">
    <property type="entry name" value="Znf_C2H2C"/>
</dbReference>
<dbReference type="Gene3D" id="3.40.630.30">
    <property type="match status" value="1"/>
</dbReference>
<evidence type="ECO:0000256" key="7">
    <source>
        <dbReference type="ARBA" id="ARBA00022833"/>
    </source>
</evidence>
<dbReference type="Proteomes" id="UP000275408">
    <property type="component" value="Unassembled WGS sequence"/>
</dbReference>
<dbReference type="GO" id="GO:0003682">
    <property type="term" value="F:chromatin binding"/>
    <property type="evidence" value="ECO:0007669"/>
    <property type="project" value="TreeGrafter"/>
</dbReference>
<evidence type="ECO:0000256" key="1">
    <source>
        <dbReference type="ARBA" id="ARBA00004123"/>
    </source>
</evidence>
<dbReference type="InterPro" id="IPR013083">
    <property type="entry name" value="Znf_RING/FYVE/PHD"/>
</dbReference>
<feature type="compositionally biased region" description="Acidic residues" evidence="16">
    <location>
        <begin position="13"/>
        <end position="25"/>
    </location>
</feature>
<dbReference type="SUPFAM" id="SSF57903">
    <property type="entry name" value="FYVE/PHD zinc finger"/>
    <property type="match status" value="1"/>
</dbReference>
<feature type="region of interest" description="Disordered" evidence="16">
    <location>
        <begin position="232"/>
        <end position="267"/>
    </location>
</feature>
<feature type="region of interest" description="Disordered" evidence="16">
    <location>
        <begin position="1"/>
        <end position="53"/>
    </location>
</feature>
<dbReference type="GO" id="GO:0003712">
    <property type="term" value="F:transcription coregulator activity"/>
    <property type="evidence" value="ECO:0007669"/>
    <property type="project" value="TreeGrafter"/>
</dbReference>
<evidence type="ECO:0000256" key="13">
    <source>
        <dbReference type="PIRSR" id="PIRSR602717-51"/>
    </source>
</evidence>
<evidence type="ECO:0000256" key="10">
    <source>
        <dbReference type="ARBA" id="ARBA00023015"/>
    </source>
</evidence>
<dbReference type="SMART" id="SM00249">
    <property type="entry name" value="PHD"/>
    <property type="match status" value="1"/>
</dbReference>
<comment type="catalytic activity">
    <reaction evidence="15">
        <text>L-lysyl-[protein] + acetyl-CoA = N(6)-acetyl-L-lysyl-[protein] + CoA + H(+)</text>
        <dbReference type="Rhea" id="RHEA:45948"/>
        <dbReference type="Rhea" id="RHEA-COMP:9752"/>
        <dbReference type="Rhea" id="RHEA-COMP:10731"/>
        <dbReference type="ChEBI" id="CHEBI:15378"/>
        <dbReference type="ChEBI" id="CHEBI:29969"/>
        <dbReference type="ChEBI" id="CHEBI:57287"/>
        <dbReference type="ChEBI" id="CHEBI:57288"/>
        <dbReference type="ChEBI" id="CHEBI:61930"/>
        <dbReference type="EC" id="2.3.1.48"/>
    </reaction>
</comment>
<dbReference type="PROSITE" id="PS51726">
    <property type="entry name" value="MYST_HAT"/>
    <property type="match status" value="1"/>
</dbReference>